<dbReference type="Proteomes" id="UP000198284">
    <property type="component" value="Unassembled WGS sequence"/>
</dbReference>
<organism evidence="1 2">
    <name type="scientific">Noviherbaspirillum humi</name>
    <dbReference type="NCBI Taxonomy" id="1688639"/>
    <lineage>
        <taxon>Bacteria</taxon>
        <taxon>Pseudomonadati</taxon>
        <taxon>Pseudomonadota</taxon>
        <taxon>Betaproteobacteria</taxon>
        <taxon>Burkholderiales</taxon>
        <taxon>Oxalobacteraceae</taxon>
        <taxon>Noviherbaspirillum</taxon>
    </lineage>
</organism>
<gene>
    <name evidence="1" type="ORF">SAMN06265795_12727</name>
</gene>
<reference evidence="1 2" key="1">
    <citation type="submission" date="2017-06" db="EMBL/GenBank/DDBJ databases">
        <authorList>
            <person name="Kim H.J."/>
            <person name="Triplett B.A."/>
        </authorList>
    </citation>
    <scope>NUCLEOTIDE SEQUENCE [LARGE SCALE GENOMIC DNA]</scope>
    <source>
        <strain evidence="1 2">U15</strain>
    </source>
</reference>
<sequence>MMASKRWCIDVVPSVVEPYLPLEERYANIERFRCWLLERGSHWEALPPVMVRDSRGCQRVAFVLRYGVEVAGVFTTPIQALEAIDDPALSAAFIRLLRDRRRLWSSRPLTTEPN</sequence>
<proteinExistence type="predicted"/>
<accession>A0A239LW69</accession>
<dbReference type="EMBL" id="FZOT01000027">
    <property type="protein sequence ID" value="SNT34776.1"/>
    <property type="molecule type" value="Genomic_DNA"/>
</dbReference>
<name>A0A239LW69_9BURK</name>
<dbReference type="RefSeq" id="WP_143131446.1">
    <property type="nucleotide sequence ID" value="NZ_FZOT01000027.1"/>
</dbReference>
<protein>
    <submittedName>
        <fullName evidence="1">Uncharacterized protein</fullName>
    </submittedName>
</protein>
<dbReference type="AlphaFoldDB" id="A0A239LW69"/>
<evidence type="ECO:0000313" key="1">
    <source>
        <dbReference type="EMBL" id="SNT34776.1"/>
    </source>
</evidence>
<keyword evidence="2" id="KW-1185">Reference proteome</keyword>
<evidence type="ECO:0000313" key="2">
    <source>
        <dbReference type="Proteomes" id="UP000198284"/>
    </source>
</evidence>